<comment type="caution">
    <text evidence="2">The sequence shown here is derived from an EMBL/GenBank/DDBJ whole genome shotgun (WGS) entry which is preliminary data.</text>
</comment>
<reference evidence="2 3" key="1">
    <citation type="submission" date="2022-06" db="EMBL/GenBank/DDBJ databases">
        <title>Genomic Encyclopedia of Archaeal and Bacterial Type Strains, Phase II (KMG-II): from individual species to whole genera.</title>
        <authorList>
            <person name="Goeker M."/>
        </authorList>
    </citation>
    <scope>NUCLEOTIDE SEQUENCE [LARGE SCALE GENOMIC DNA]</scope>
    <source>
        <strain evidence="2 3">DSM 44255</strain>
    </source>
</reference>
<name>A0ABT1IJX7_9PSEU</name>
<feature type="transmembrane region" description="Helical" evidence="1">
    <location>
        <begin position="14"/>
        <end position="35"/>
    </location>
</feature>
<dbReference type="EMBL" id="JAMTCO010000014">
    <property type="protein sequence ID" value="MCP2272826.1"/>
    <property type="molecule type" value="Genomic_DNA"/>
</dbReference>
<proteinExistence type="predicted"/>
<accession>A0ABT1IJX7</accession>
<sequence length="169" mass="18560">MEWEWTWPRPDRVVARYAAVAVGLLAVAALVGLVAGVGSGLWAGLVAGFVALVAALALYLRWRLMKYSQEVVWARLAPPLEPTHVEFRRHNGATGTRSLTACTHMDVRYTQNLSASEPFEAKALLHSGDGSLRLRTIAYSPELAAWVSRIREAGLPVSEETHIERPDST</sequence>
<feature type="transmembrane region" description="Helical" evidence="1">
    <location>
        <begin position="41"/>
        <end position="60"/>
    </location>
</feature>
<keyword evidence="1" id="KW-1133">Transmembrane helix</keyword>
<evidence type="ECO:0008006" key="4">
    <source>
        <dbReference type="Google" id="ProtNLM"/>
    </source>
</evidence>
<dbReference type="RefSeq" id="WP_253889768.1">
    <property type="nucleotide sequence ID" value="NZ_BAAAVB010000007.1"/>
</dbReference>
<dbReference type="Proteomes" id="UP001205185">
    <property type="component" value="Unassembled WGS sequence"/>
</dbReference>
<gene>
    <name evidence="2" type="ORF">LV75_005352</name>
</gene>
<keyword evidence="3" id="KW-1185">Reference proteome</keyword>
<evidence type="ECO:0000256" key="1">
    <source>
        <dbReference type="SAM" id="Phobius"/>
    </source>
</evidence>
<keyword evidence="1" id="KW-0812">Transmembrane</keyword>
<keyword evidence="1" id="KW-0472">Membrane</keyword>
<protein>
    <recommendedName>
        <fullName evidence="4">PH (Pleckstrin Homology) domain-containing protein</fullName>
    </recommendedName>
</protein>
<organism evidence="2 3">
    <name type="scientific">Actinokineospora diospyrosa</name>
    <dbReference type="NCBI Taxonomy" id="103728"/>
    <lineage>
        <taxon>Bacteria</taxon>
        <taxon>Bacillati</taxon>
        <taxon>Actinomycetota</taxon>
        <taxon>Actinomycetes</taxon>
        <taxon>Pseudonocardiales</taxon>
        <taxon>Pseudonocardiaceae</taxon>
        <taxon>Actinokineospora</taxon>
    </lineage>
</organism>
<evidence type="ECO:0000313" key="2">
    <source>
        <dbReference type="EMBL" id="MCP2272826.1"/>
    </source>
</evidence>
<evidence type="ECO:0000313" key="3">
    <source>
        <dbReference type="Proteomes" id="UP001205185"/>
    </source>
</evidence>